<dbReference type="PIRSF" id="PIRSF006060">
    <property type="entry name" value="AA_transporter"/>
    <property type="match status" value="1"/>
</dbReference>
<evidence type="ECO:0000313" key="10">
    <source>
        <dbReference type="Proteomes" id="UP000829685"/>
    </source>
</evidence>
<feature type="transmembrane region" description="Helical" evidence="7">
    <location>
        <begin position="451"/>
        <end position="473"/>
    </location>
</feature>
<feature type="compositionally biased region" description="Polar residues" evidence="6">
    <location>
        <begin position="1"/>
        <end position="12"/>
    </location>
</feature>
<dbReference type="PANTHER" id="PTHR43341:SF38">
    <property type="entry name" value="PROLINE TRANSPORTER (EUROFUNG)"/>
    <property type="match status" value="1"/>
</dbReference>
<feature type="region of interest" description="Disordered" evidence="6">
    <location>
        <begin position="1"/>
        <end position="20"/>
    </location>
</feature>
<dbReference type="Proteomes" id="UP000829685">
    <property type="component" value="Unassembled WGS sequence"/>
</dbReference>
<evidence type="ECO:0000256" key="2">
    <source>
        <dbReference type="ARBA" id="ARBA00022448"/>
    </source>
</evidence>
<evidence type="ECO:0000256" key="7">
    <source>
        <dbReference type="SAM" id="Phobius"/>
    </source>
</evidence>
<feature type="transmembrane region" description="Helical" evidence="7">
    <location>
        <begin position="408"/>
        <end position="431"/>
    </location>
</feature>
<keyword evidence="4 7" id="KW-1133">Transmembrane helix</keyword>
<proteinExistence type="predicted"/>
<keyword evidence="3 7" id="KW-0812">Transmembrane</keyword>
<dbReference type="EMBL" id="JAFIMR010000012">
    <property type="protein sequence ID" value="KAI1871884.1"/>
    <property type="molecule type" value="Genomic_DNA"/>
</dbReference>
<feature type="transmembrane region" description="Helical" evidence="7">
    <location>
        <begin position="229"/>
        <end position="255"/>
    </location>
</feature>
<feature type="transmembrane region" description="Helical" evidence="7">
    <location>
        <begin position="192"/>
        <end position="209"/>
    </location>
</feature>
<dbReference type="InterPro" id="IPR004841">
    <property type="entry name" value="AA-permease/SLC12A_dom"/>
</dbReference>
<dbReference type="FunFam" id="1.20.1740.10:FF:000001">
    <property type="entry name" value="Amino acid permease"/>
    <property type="match status" value="1"/>
</dbReference>
<dbReference type="GO" id="GO:0015171">
    <property type="term" value="F:amino acid transmembrane transporter activity"/>
    <property type="evidence" value="ECO:0007669"/>
    <property type="project" value="TreeGrafter"/>
</dbReference>
<accession>A0A9P9WNI3</accession>
<dbReference type="GO" id="GO:0016020">
    <property type="term" value="C:membrane"/>
    <property type="evidence" value="ECO:0007669"/>
    <property type="project" value="UniProtKB-SubCell"/>
</dbReference>
<comment type="subcellular location">
    <subcellularLocation>
        <location evidence="1">Membrane</location>
        <topology evidence="1">Multi-pass membrane protein</topology>
    </subcellularLocation>
</comment>
<feature type="transmembrane region" description="Helical" evidence="7">
    <location>
        <begin position="479"/>
        <end position="498"/>
    </location>
</feature>
<keyword evidence="10" id="KW-1185">Reference proteome</keyword>
<evidence type="ECO:0000256" key="4">
    <source>
        <dbReference type="ARBA" id="ARBA00022989"/>
    </source>
</evidence>
<evidence type="ECO:0000259" key="8">
    <source>
        <dbReference type="Pfam" id="PF00324"/>
    </source>
</evidence>
<evidence type="ECO:0000256" key="5">
    <source>
        <dbReference type="ARBA" id="ARBA00023136"/>
    </source>
</evidence>
<dbReference type="Pfam" id="PF00324">
    <property type="entry name" value="AA_permease"/>
    <property type="match status" value="1"/>
</dbReference>
<reference evidence="9" key="1">
    <citation type="submission" date="2021-03" db="EMBL/GenBank/DDBJ databases">
        <title>Revisited historic fungal species revealed as producer of novel bioactive compounds through whole genome sequencing and comparative genomics.</title>
        <authorList>
            <person name="Vignolle G.A."/>
            <person name="Hochenegger N."/>
            <person name="Mach R.L."/>
            <person name="Mach-Aigner A.R."/>
            <person name="Javad Rahimi M."/>
            <person name="Salim K.A."/>
            <person name="Chan C.M."/>
            <person name="Lim L.B.L."/>
            <person name="Cai F."/>
            <person name="Druzhinina I.S."/>
            <person name="U'Ren J.M."/>
            <person name="Derntl C."/>
        </authorList>
    </citation>
    <scope>NUCLEOTIDE SEQUENCE</scope>
    <source>
        <strain evidence="9">TUCIM 5799</strain>
    </source>
</reference>
<feature type="transmembrane region" description="Helical" evidence="7">
    <location>
        <begin position="160"/>
        <end position="180"/>
    </location>
</feature>
<protein>
    <recommendedName>
        <fullName evidence="8">Amino acid permease/ SLC12A domain-containing protein</fullName>
    </recommendedName>
</protein>
<keyword evidence="5 7" id="KW-0472">Membrane</keyword>
<comment type="caution">
    <text evidence="9">The sequence shown here is derived from an EMBL/GenBank/DDBJ whole genome shotgun (WGS) entry which is preliminary data.</text>
</comment>
<feature type="transmembrane region" description="Helical" evidence="7">
    <location>
        <begin position="122"/>
        <end position="140"/>
    </location>
</feature>
<keyword evidence="2" id="KW-0813">Transport</keyword>
<feature type="transmembrane region" description="Helical" evidence="7">
    <location>
        <begin position="77"/>
        <end position="101"/>
    </location>
</feature>
<dbReference type="Gene3D" id="1.20.1740.10">
    <property type="entry name" value="Amino acid/polyamine transporter I"/>
    <property type="match status" value="1"/>
</dbReference>
<dbReference type="AlphaFoldDB" id="A0A9P9WNI3"/>
<gene>
    <name evidence="9" type="ORF">JX265_005870</name>
</gene>
<evidence type="ECO:0000313" key="9">
    <source>
        <dbReference type="EMBL" id="KAI1871884.1"/>
    </source>
</evidence>
<evidence type="ECO:0000256" key="6">
    <source>
        <dbReference type="SAM" id="MobiDB-lite"/>
    </source>
</evidence>
<sequence>MAIPSDQHSTSPKNDDVEKNADMSRIQSTGEGQVTEQHGTKRAIKPRHAQMIAIGGSIGTSLFIASGQALAAGGPAILLIAYIVMSLLVYGVVTAVVEVGAHLPLEGASMSMHCRRYVSKSLGVALGYLYFYSYGIIAAYEITTATILINYWPHSVHKAVWITIIMVIIIALNAFPVRVYAEAEFWFASIKVALIVGLLILSLVLMLGGGPNHERLGFRYWYDPGAMNAFIVTGASGRFVAFIYVLILSGFSFYFSPELIIATSGEMVNPRKDLPIASRRFFYRLMVFYILGSLAIGAVCASNSSGLVSGTGNANSSPWVIAIRNSGIEALPSIVNAGILTSAWSAGSSYFYMSSRALYSLAVLGDAPKIFSQCNRWGTPHYAVFAASLFMPLAYMSSNSEAGVVFNWFINLTNTAGYTSWVICCITFLRFSEASHIQGITRSHASFIQPFGAWICIIVFTALCLLNGFTVFFPGKWSIGNFMSAYIGIPIFMAVWVGHKVTVGRKDPWLMSLGEIDLTTGLDVVQADAQTYEENERLRSNKFRPWGIIRRGFSRT</sequence>
<name>A0A9P9WNI3_9PEZI</name>
<feature type="transmembrane region" description="Helical" evidence="7">
    <location>
        <begin position="281"/>
        <end position="299"/>
    </location>
</feature>
<feature type="transmembrane region" description="Helical" evidence="7">
    <location>
        <begin position="51"/>
        <end position="71"/>
    </location>
</feature>
<evidence type="ECO:0000256" key="3">
    <source>
        <dbReference type="ARBA" id="ARBA00022692"/>
    </source>
</evidence>
<feature type="transmembrane region" description="Helical" evidence="7">
    <location>
        <begin position="379"/>
        <end position="396"/>
    </location>
</feature>
<dbReference type="PANTHER" id="PTHR43341">
    <property type="entry name" value="AMINO ACID PERMEASE"/>
    <property type="match status" value="1"/>
</dbReference>
<evidence type="ECO:0000256" key="1">
    <source>
        <dbReference type="ARBA" id="ARBA00004141"/>
    </source>
</evidence>
<feature type="domain" description="Amino acid permease/ SLC12A" evidence="8">
    <location>
        <begin position="48"/>
        <end position="509"/>
    </location>
</feature>
<dbReference type="InterPro" id="IPR050524">
    <property type="entry name" value="APC_YAT"/>
</dbReference>
<organism evidence="9 10">
    <name type="scientific">Neoarthrinium moseri</name>
    <dbReference type="NCBI Taxonomy" id="1658444"/>
    <lineage>
        <taxon>Eukaryota</taxon>
        <taxon>Fungi</taxon>
        <taxon>Dikarya</taxon>
        <taxon>Ascomycota</taxon>
        <taxon>Pezizomycotina</taxon>
        <taxon>Sordariomycetes</taxon>
        <taxon>Xylariomycetidae</taxon>
        <taxon>Amphisphaeriales</taxon>
        <taxon>Apiosporaceae</taxon>
        <taxon>Neoarthrinium</taxon>
    </lineage>
</organism>